<dbReference type="GO" id="GO:0005886">
    <property type="term" value="C:plasma membrane"/>
    <property type="evidence" value="ECO:0007669"/>
    <property type="project" value="UniProtKB-SubCell"/>
</dbReference>
<evidence type="ECO:0000256" key="5">
    <source>
        <dbReference type="ARBA" id="ARBA00022553"/>
    </source>
</evidence>
<dbReference type="Pfam" id="PF00512">
    <property type="entry name" value="HisKA"/>
    <property type="match status" value="1"/>
</dbReference>
<keyword evidence="10" id="KW-0472">Membrane</keyword>
<dbReference type="CDD" id="cd06225">
    <property type="entry name" value="HAMP"/>
    <property type="match status" value="1"/>
</dbReference>
<evidence type="ECO:0000256" key="1">
    <source>
        <dbReference type="ARBA" id="ARBA00000085"/>
    </source>
</evidence>
<dbReference type="PRINTS" id="PR00344">
    <property type="entry name" value="BCTRLSENSOR"/>
</dbReference>
<keyword evidence="9" id="KW-0067">ATP-binding</keyword>
<keyword evidence="8 13" id="KW-0418">Kinase</keyword>
<feature type="domain" description="Histidine kinase" evidence="11">
    <location>
        <begin position="316"/>
        <end position="522"/>
    </location>
</feature>
<dbReference type="PROSITE" id="PS50109">
    <property type="entry name" value="HIS_KIN"/>
    <property type="match status" value="1"/>
</dbReference>
<dbReference type="SUPFAM" id="SSF47384">
    <property type="entry name" value="Homodimeric domain of signal transducing histidine kinase"/>
    <property type="match status" value="1"/>
</dbReference>
<dbReference type="EC" id="2.7.13.3" evidence="3"/>
<dbReference type="Pfam" id="PF00672">
    <property type="entry name" value="HAMP"/>
    <property type="match status" value="1"/>
</dbReference>
<dbReference type="GO" id="GO:0005524">
    <property type="term" value="F:ATP binding"/>
    <property type="evidence" value="ECO:0007669"/>
    <property type="project" value="UniProtKB-KW"/>
</dbReference>
<reference evidence="13 14" key="1">
    <citation type="submission" date="2020-08" db="EMBL/GenBank/DDBJ databases">
        <title>Genomic Encyclopedia of Type Strains, Phase IV (KMG-IV): sequencing the most valuable type-strain genomes for metagenomic binning, comparative biology and taxonomic classification.</title>
        <authorList>
            <person name="Goeker M."/>
        </authorList>
    </citation>
    <scope>NUCLEOTIDE SEQUENCE [LARGE SCALE GENOMIC DNA]</scope>
    <source>
        <strain evidence="13 14">DSM 19512</strain>
    </source>
</reference>
<protein>
    <recommendedName>
        <fullName evidence="3">histidine kinase</fullName>
        <ecNumber evidence="3">2.7.13.3</ecNumber>
    </recommendedName>
</protein>
<dbReference type="PROSITE" id="PS50885">
    <property type="entry name" value="HAMP"/>
    <property type="match status" value="1"/>
</dbReference>
<evidence type="ECO:0000256" key="4">
    <source>
        <dbReference type="ARBA" id="ARBA00022475"/>
    </source>
</evidence>
<evidence type="ECO:0000256" key="9">
    <source>
        <dbReference type="ARBA" id="ARBA00022840"/>
    </source>
</evidence>
<evidence type="ECO:0000259" key="12">
    <source>
        <dbReference type="PROSITE" id="PS50885"/>
    </source>
</evidence>
<dbReference type="Pfam" id="PF02518">
    <property type="entry name" value="HATPase_c"/>
    <property type="match status" value="1"/>
</dbReference>
<dbReference type="SUPFAM" id="SSF55874">
    <property type="entry name" value="ATPase domain of HSP90 chaperone/DNA topoisomerase II/histidine kinase"/>
    <property type="match status" value="1"/>
</dbReference>
<dbReference type="GO" id="GO:0000155">
    <property type="term" value="F:phosphorelay sensor kinase activity"/>
    <property type="evidence" value="ECO:0007669"/>
    <property type="project" value="InterPro"/>
</dbReference>
<dbReference type="Proteomes" id="UP000538670">
    <property type="component" value="Unassembled WGS sequence"/>
</dbReference>
<keyword evidence="7" id="KW-0547">Nucleotide-binding</keyword>
<dbReference type="PANTHER" id="PTHR44936">
    <property type="entry name" value="SENSOR PROTEIN CREC"/>
    <property type="match status" value="1"/>
</dbReference>
<comment type="caution">
    <text evidence="13">The sequence shown here is derived from an EMBL/GenBank/DDBJ whole genome shotgun (WGS) entry which is preliminary data.</text>
</comment>
<evidence type="ECO:0000259" key="11">
    <source>
        <dbReference type="PROSITE" id="PS50109"/>
    </source>
</evidence>
<comment type="catalytic activity">
    <reaction evidence="1">
        <text>ATP + protein L-histidine = ADP + protein N-phospho-L-histidine.</text>
        <dbReference type="EC" id="2.7.13.3"/>
    </reaction>
</comment>
<organism evidence="13 14">
    <name type="scientific">Sphingomonas pseudosanguinis</name>
    <dbReference type="NCBI Taxonomy" id="413712"/>
    <lineage>
        <taxon>Bacteria</taxon>
        <taxon>Pseudomonadati</taxon>
        <taxon>Pseudomonadota</taxon>
        <taxon>Alphaproteobacteria</taxon>
        <taxon>Sphingomonadales</taxon>
        <taxon>Sphingomonadaceae</taxon>
        <taxon>Sphingomonas</taxon>
    </lineage>
</organism>
<dbReference type="InterPro" id="IPR004358">
    <property type="entry name" value="Sig_transdc_His_kin-like_C"/>
</dbReference>
<keyword evidence="14" id="KW-1185">Reference proteome</keyword>
<dbReference type="CDD" id="cd00075">
    <property type="entry name" value="HATPase"/>
    <property type="match status" value="1"/>
</dbReference>
<evidence type="ECO:0000313" key="14">
    <source>
        <dbReference type="Proteomes" id="UP000538670"/>
    </source>
</evidence>
<dbReference type="InterPro" id="IPR050980">
    <property type="entry name" value="2C_sensor_his_kinase"/>
</dbReference>
<dbReference type="EMBL" id="JACIDH010000008">
    <property type="protein sequence ID" value="MBB3879682.1"/>
    <property type="molecule type" value="Genomic_DNA"/>
</dbReference>
<dbReference type="AlphaFoldDB" id="A0A7W6AAH3"/>
<accession>A0A7W6AAH3</accession>
<comment type="subcellular location">
    <subcellularLocation>
        <location evidence="2">Cell membrane</location>
        <topology evidence="2">Multi-pass membrane protein</topology>
    </subcellularLocation>
</comment>
<dbReference type="InterPro" id="IPR036890">
    <property type="entry name" value="HATPase_C_sf"/>
</dbReference>
<name>A0A7W6AAH3_9SPHN</name>
<dbReference type="Gene3D" id="1.10.287.130">
    <property type="match status" value="1"/>
</dbReference>
<dbReference type="RefSeq" id="WP_183951845.1">
    <property type="nucleotide sequence ID" value="NZ_JACIDH010000008.1"/>
</dbReference>
<keyword evidence="4" id="KW-1003">Cell membrane</keyword>
<keyword evidence="5" id="KW-0597">Phosphoprotein</keyword>
<dbReference type="InterPro" id="IPR003661">
    <property type="entry name" value="HisK_dim/P_dom"/>
</dbReference>
<feature type="domain" description="HAMP" evidence="12">
    <location>
        <begin position="255"/>
        <end position="308"/>
    </location>
</feature>
<evidence type="ECO:0000256" key="2">
    <source>
        <dbReference type="ARBA" id="ARBA00004651"/>
    </source>
</evidence>
<keyword evidence="10" id="KW-0812">Transmembrane</keyword>
<dbReference type="Gene3D" id="3.30.565.10">
    <property type="entry name" value="Histidine kinase-like ATPase, C-terminal domain"/>
    <property type="match status" value="1"/>
</dbReference>
<keyword evidence="6" id="KW-0808">Transferase</keyword>
<evidence type="ECO:0000256" key="6">
    <source>
        <dbReference type="ARBA" id="ARBA00022679"/>
    </source>
</evidence>
<dbReference type="InterPro" id="IPR005467">
    <property type="entry name" value="His_kinase_dom"/>
</dbReference>
<feature type="transmembrane region" description="Helical" evidence="10">
    <location>
        <begin position="232"/>
        <end position="253"/>
    </location>
</feature>
<feature type="transmembrane region" description="Helical" evidence="10">
    <location>
        <begin position="21"/>
        <end position="43"/>
    </location>
</feature>
<dbReference type="InterPro" id="IPR003594">
    <property type="entry name" value="HATPase_dom"/>
</dbReference>
<dbReference type="SMART" id="SM00387">
    <property type="entry name" value="HATPase_c"/>
    <property type="match status" value="1"/>
</dbReference>
<gene>
    <name evidence="13" type="ORF">GGR48_002110</name>
</gene>
<dbReference type="InterPro" id="IPR003660">
    <property type="entry name" value="HAMP_dom"/>
</dbReference>
<evidence type="ECO:0000256" key="8">
    <source>
        <dbReference type="ARBA" id="ARBA00022777"/>
    </source>
</evidence>
<evidence type="ECO:0000256" key="10">
    <source>
        <dbReference type="SAM" id="Phobius"/>
    </source>
</evidence>
<proteinExistence type="predicted"/>
<evidence type="ECO:0000256" key="7">
    <source>
        <dbReference type="ARBA" id="ARBA00022741"/>
    </source>
</evidence>
<dbReference type="SMART" id="SM00388">
    <property type="entry name" value="HisKA"/>
    <property type="match status" value="1"/>
</dbReference>
<sequence length="528" mass="55538">MIGGVKGWAKRHWPRLSLRTYLFASFFLVAALPGVGAVALRVYENTLVRQTEAELAAQGAALAASAAVLWPEAPPGRSVTPASARYGEGDSTVDLSATPILPERPAPSAAPAPLADARAAAIRLAPVLAATRAATLASIILLDRDGRIAGGTGRRGSYAGLAEVASALQGQPRTELRRNASYHAVYRFDWLTRAAATRVHHARPVLVDGRVVGVLLLSRSARSLFVGLDQDWGKIVIGILAILALLILLSGLLSRGIARPIEQLQEATRSVAAGRGGVPAIPPTAAIEIQDLYRDFAAMAEAIEARSHYLRNFAHAVSHEFKTPLTGIRGAIELLQDHADSMTAADRARFLANADADATRLTLLVSRLLDLARADMMIAGPEGSADVVAAAHKVADALRKTGMTILVEAASPALFAAVPASTLEAVLTTLVENAVQADADRIVISIAAGDRLLLTVRDNGGGIPAADRARIFEPFFTSRRVSGGTGLGLPIARSLLHASGGELHLLDEGPGTTMRISLRPAVHPLDQR</sequence>
<dbReference type="SMART" id="SM00304">
    <property type="entry name" value="HAMP"/>
    <property type="match status" value="1"/>
</dbReference>
<dbReference type="Gene3D" id="6.10.340.10">
    <property type="match status" value="1"/>
</dbReference>
<evidence type="ECO:0000313" key="13">
    <source>
        <dbReference type="EMBL" id="MBB3879682.1"/>
    </source>
</evidence>
<dbReference type="InterPro" id="IPR036097">
    <property type="entry name" value="HisK_dim/P_sf"/>
</dbReference>
<dbReference type="PANTHER" id="PTHR44936:SF10">
    <property type="entry name" value="SENSOR PROTEIN RSTB"/>
    <property type="match status" value="1"/>
</dbReference>
<keyword evidence="10" id="KW-1133">Transmembrane helix</keyword>
<evidence type="ECO:0000256" key="3">
    <source>
        <dbReference type="ARBA" id="ARBA00012438"/>
    </source>
</evidence>
<dbReference type="CDD" id="cd00082">
    <property type="entry name" value="HisKA"/>
    <property type="match status" value="1"/>
</dbReference>